<feature type="transmembrane region" description="Helical" evidence="8">
    <location>
        <begin position="58"/>
        <end position="81"/>
    </location>
</feature>
<keyword evidence="6 8" id="KW-1133">Transmembrane helix</keyword>
<evidence type="ECO:0000256" key="6">
    <source>
        <dbReference type="ARBA" id="ARBA00022989"/>
    </source>
</evidence>
<organism evidence="9 10">
    <name type="scientific">Candidatus Pullilachnospira stercoravium</name>
    <dbReference type="NCBI Taxonomy" id="2840913"/>
    <lineage>
        <taxon>Bacteria</taxon>
        <taxon>Bacillati</taxon>
        <taxon>Bacillota</taxon>
        <taxon>Clostridia</taxon>
        <taxon>Lachnospirales</taxon>
        <taxon>Lachnospiraceae</taxon>
        <taxon>Lachnospiraceae incertae sedis</taxon>
        <taxon>Candidatus Pullilachnospira</taxon>
    </lineage>
</organism>
<evidence type="ECO:0000256" key="7">
    <source>
        <dbReference type="ARBA" id="ARBA00023136"/>
    </source>
</evidence>
<evidence type="ECO:0000256" key="4">
    <source>
        <dbReference type="ARBA" id="ARBA00022475"/>
    </source>
</evidence>
<gene>
    <name evidence="9" type="primary">azlC</name>
    <name evidence="9" type="ORF">IAA63_09230</name>
</gene>
<proteinExistence type="inferred from homology"/>
<accession>A0A9D1T7A7</accession>
<dbReference type="PANTHER" id="PTHR34979:SF1">
    <property type="entry name" value="INNER MEMBRANE PROTEIN YGAZ"/>
    <property type="match status" value="1"/>
</dbReference>
<dbReference type="AlphaFoldDB" id="A0A9D1T7A7"/>
<comment type="subcellular location">
    <subcellularLocation>
        <location evidence="1">Cell membrane</location>
        <topology evidence="1">Multi-pass membrane protein</topology>
    </subcellularLocation>
</comment>
<protein>
    <submittedName>
        <fullName evidence="9">Azaleucine resistance protein AzlC</fullName>
    </submittedName>
</protein>
<dbReference type="GO" id="GO:0005886">
    <property type="term" value="C:plasma membrane"/>
    <property type="evidence" value="ECO:0007669"/>
    <property type="project" value="UniProtKB-SubCell"/>
</dbReference>
<evidence type="ECO:0000313" key="10">
    <source>
        <dbReference type="Proteomes" id="UP000886723"/>
    </source>
</evidence>
<feature type="transmembrane region" description="Helical" evidence="8">
    <location>
        <begin position="21"/>
        <end position="46"/>
    </location>
</feature>
<reference evidence="9" key="1">
    <citation type="submission" date="2020-10" db="EMBL/GenBank/DDBJ databases">
        <authorList>
            <person name="Gilroy R."/>
        </authorList>
    </citation>
    <scope>NUCLEOTIDE SEQUENCE</scope>
    <source>
        <strain evidence="9">ChiBcec2-4451</strain>
    </source>
</reference>
<evidence type="ECO:0000256" key="5">
    <source>
        <dbReference type="ARBA" id="ARBA00022692"/>
    </source>
</evidence>
<keyword evidence="3" id="KW-0813">Transport</keyword>
<evidence type="ECO:0000313" key="9">
    <source>
        <dbReference type="EMBL" id="HIV13303.1"/>
    </source>
</evidence>
<dbReference type="Proteomes" id="UP000886723">
    <property type="component" value="Unassembled WGS sequence"/>
</dbReference>
<evidence type="ECO:0000256" key="8">
    <source>
        <dbReference type="SAM" id="Phobius"/>
    </source>
</evidence>
<dbReference type="InterPro" id="IPR011606">
    <property type="entry name" value="Brnchd-chn_aa_trnsp_permease"/>
</dbReference>
<evidence type="ECO:0000256" key="1">
    <source>
        <dbReference type="ARBA" id="ARBA00004651"/>
    </source>
</evidence>
<feature type="transmembrane region" description="Helical" evidence="8">
    <location>
        <begin position="206"/>
        <end position="236"/>
    </location>
</feature>
<comment type="caution">
    <text evidence="9">The sequence shown here is derived from an EMBL/GenBank/DDBJ whole genome shotgun (WGS) entry which is preliminary data.</text>
</comment>
<dbReference type="GO" id="GO:1903785">
    <property type="term" value="P:L-valine transmembrane transport"/>
    <property type="evidence" value="ECO:0007669"/>
    <property type="project" value="TreeGrafter"/>
</dbReference>
<dbReference type="InterPro" id="IPR004471">
    <property type="entry name" value="Brnchd-chn_aa_trnsp_AzlC"/>
</dbReference>
<keyword evidence="5 8" id="KW-0812">Transmembrane</keyword>
<dbReference type="EMBL" id="DVON01000194">
    <property type="protein sequence ID" value="HIV13303.1"/>
    <property type="molecule type" value="Genomic_DNA"/>
</dbReference>
<keyword evidence="7 8" id="KW-0472">Membrane</keyword>
<reference evidence="9" key="2">
    <citation type="journal article" date="2021" name="PeerJ">
        <title>Extensive microbial diversity within the chicken gut microbiome revealed by metagenomics and culture.</title>
        <authorList>
            <person name="Gilroy R."/>
            <person name="Ravi A."/>
            <person name="Getino M."/>
            <person name="Pursley I."/>
            <person name="Horton D.L."/>
            <person name="Alikhan N.F."/>
            <person name="Baker D."/>
            <person name="Gharbi K."/>
            <person name="Hall N."/>
            <person name="Watson M."/>
            <person name="Adriaenssens E.M."/>
            <person name="Foster-Nyarko E."/>
            <person name="Jarju S."/>
            <person name="Secka A."/>
            <person name="Antonio M."/>
            <person name="Oren A."/>
            <person name="Chaudhuri R.R."/>
            <person name="La Ragione R."/>
            <person name="Hildebrand F."/>
            <person name="Pallen M.J."/>
        </authorList>
    </citation>
    <scope>NUCLEOTIDE SEQUENCE</scope>
    <source>
        <strain evidence="9">ChiBcec2-4451</strain>
    </source>
</reference>
<dbReference type="PANTHER" id="PTHR34979">
    <property type="entry name" value="INNER MEMBRANE PROTEIN YGAZ"/>
    <property type="match status" value="1"/>
</dbReference>
<comment type="similarity">
    <text evidence="2">Belongs to the AzlC family.</text>
</comment>
<evidence type="ECO:0000256" key="3">
    <source>
        <dbReference type="ARBA" id="ARBA00022448"/>
    </source>
</evidence>
<dbReference type="Pfam" id="PF03591">
    <property type="entry name" value="AzlC"/>
    <property type="match status" value="1"/>
</dbReference>
<name>A0A9D1T7A7_9FIRM</name>
<feature type="transmembrane region" description="Helical" evidence="8">
    <location>
        <begin position="153"/>
        <end position="170"/>
    </location>
</feature>
<dbReference type="NCBIfam" id="TIGR00346">
    <property type="entry name" value="azlC"/>
    <property type="match status" value="1"/>
</dbReference>
<evidence type="ECO:0000256" key="2">
    <source>
        <dbReference type="ARBA" id="ARBA00010735"/>
    </source>
</evidence>
<feature type="transmembrane region" description="Helical" evidence="8">
    <location>
        <begin position="177"/>
        <end position="194"/>
    </location>
</feature>
<keyword evidence="4" id="KW-1003">Cell membrane</keyword>
<sequence length="244" mass="27362">MGTKVEEKASKKASTQVLKKAFVTAFPFTIPIFAGFWFLGMTYGIYMNVSGFSFWYPMVMSLTIFAGSVEFVAVNLLLGAFNPLQALAMTLMINARHLFYGISMLDRFRGTGLKKIYLIFGMCDETFSINYTAKIPEDVDRGWFMFFVTLLNHFYWVFGATLGGIFGSLITFSTEGLDFVMTAMFVVIFLEQWLKEERHTSSLLGIGISLLCLIAFGADNFIIPSMIAMLGVLTLLRGGERQKS</sequence>